<dbReference type="EMBL" id="ML977560">
    <property type="protein sequence ID" value="KAF2006171.1"/>
    <property type="molecule type" value="Genomic_DNA"/>
</dbReference>
<feature type="compositionally biased region" description="Polar residues" evidence="1">
    <location>
        <begin position="293"/>
        <end position="303"/>
    </location>
</feature>
<feature type="compositionally biased region" description="Basic and acidic residues" evidence="1">
    <location>
        <begin position="375"/>
        <end position="391"/>
    </location>
</feature>
<accession>A0A6A5X0R2</accession>
<dbReference type="OrthoDB" id="3748578at2759"/>
<feature type="compositionally biased region" description="Basic and acidic residues" evidence="1">
    <location>
        <begin position="79"/>
        <end position="90"/>
    </location>
</feature>
<feature type="region of interest" description="Disordered" evidence="1">
    <location>
        <begin position="73"/>
        <end position="158"/>
    </location>
</feature>
<feature type="compositionally biased region" description="Polar residues" evidence="1">
    <location>
        <begin position="99"/>
        <end position="109"/>
    </location>
</feature>
<feature type="compositionally biased region" description="Basic and acidic residues" evidence="1">
    <location>
        <begin position="1"/>
        <end position="18"/>
    </location>
</feature>
<name>A0A6A5X0R2_9PLEO</name>
<feature type="region of interest" description="Disordered" evidence="1">
    <location>
        <begin position="171"/>
        <end position="338"/>
    </location>
</feature>
<dbReference type="Proteomes" id="UP000799779">
    <property type="component" value="Unassembled WGS sequence"/>
</dbReference>
<feature type="compositionally biased region" description="Low complexity" evidence="1">
    <location>
        <begin position="396"/>
        <end position="412"/>
    </location>
</feature>
<gene>
    <name evidence="2" type="ORF">P154DRAFT_615531</name>
</gene>
<feature type="compositionally biased region" description="Polar residues" evidence="1">
    <location>
        <begin position="142"/>
        <end position="151"/>
    </location>
</feature>
<dbReference type="AlphaFoldDB" id="A0A6A5X0R2"/>
<protein>
    <submittedName>
        <fullName evidence="2">Uncharacterized protein</fullName>
    </submittedName>
</protein>
<evidence type="ECO:0000256" key="1">
    <source>
        <dbReference type="SAM" id="MobiDB-lite"/>
    </source>
</evidence>
<feature type="region of interest" description="Disordered" evidence="1">
    <location>
        <begin position="358"/>
        <end position="423"/>
    </location>
</feature>
<organism evidence="2 3">
    <name type="scientific">Amniculicola lignicola CBS 123094</name>
    <dbReference type="NCBI Taxonomy" id="1392246"/>
    <lineage>
        <taxon>Eukaryota</taxon>
        <taxon>Fungi</taxon>
        <taxon>Dikarya</taxon>
        <taxon>Ascomycota</taxon>
        <taxon>Pezizomycotina</taxon>
        <taxon>Dothideomycetes</taxon>
        <taxon>Pleosporomycetidae</taxon>
        <taxon>Pleosporales</taxon>
        <taxon>Amniculicolaceae</taxon>
        <taxon>Amniculicola</taxon>
    </lineage>
</organism>
<feature type="compositionally biased region" description="Polar residues" evidence="1">
    <location>
        <begin position="474"/>
        <end position="483"/>
    </location>
</feature>
<proteinExistence type="predicted"/>
<evidence type="ECO:0000313" key="3">
    <source>
        <dbReference type="Proteomes" id="UP000799779"/>
    </source>
</evidence>
<feature type="region of interest" description="Disordered" evidence="1">
    <location>
        <begin position="1"/>
        <end position="43"/>
    </location>
</feature>
<feature type="compositionally biased region" description="Polar residues" evidence="1">
    <location>
        <begin position="195"/>
        <end position="214"/>
    </location>
</feature>
<feature type="compositionally biased region" description="Low complexity" evidence="1">
    <location>
        <begin position="278"/>
        <end position="292"/>
    </location>
</feature>
<feature type="region of interest" description="Disordered" evidence="1">
    <location>
        <begin position="460"/>
        <end position="489"/>
    </location>
</feature>
<keyword evidence="3" id="KW-1185">Reference proteome</keyword>
<evidence type="ECO:0000313" key="2">
    <source>
        <dbReference type="EMBL" id="KAF2006171.1"/>
    </source>
</evidence>
<feature type="compositionally biased region" description="Basic and acidic residues" evidence="1">
    <location>
        <begin position="610"/>
        <end position="624"/>
    </location>
</feature>
<feature type="compositionally biased region" description="Polar residues" evidence="1">
    <location>
        <begin position="171"/>
        <end position="180"/>
    </location>
</feature>
<sequence length="648" mass="69032">MPHLDDLFTQIRDNKPERSAYSSSSEASSVKSTVSHQEFDTGAQLLSGSVGDLLGKMNTMGIENDKDSLDTLLKYTNHGNDKTPWWEKKKTPTKGRPSMTPSKSKNGESSHVPKQVDDVGKEVRSGSQEEKKSATGFIASSPGGQLTTPESHVTKLKPSSKVLAKLGTSISVPSAASTPSKIVPAVPKNFPPSPSTVNKASVPSATPMKSNRSKVGSAGPKNFPSSLPKFGNPPTPPAAGSPFASTKLGRPSLSKIVPTVPKRSSPSPPKFNWASTQPAASPLALSKKSSLSNIGTVTPKNSSPFPPEIYETAKIGSSNKSATSKKDVELDSKNPFSGYAGMVTPTSLKFVGKLPDTPSKIPKPFSNRNVGKLHPGVERLEETKRGNEQPKRGINSDASIASTSSTSAVPSVQSPPSPGALKSLVVVPKTAPVMPTQPSVSTSTLNAKKSSESFEFTFSTDQAWPSSARKTRSSDAQQSNSATGLGKEVHYSANSIVEDSSDSFEEIGLDDSDFSVSDATWEALDQLGEESKLLEQSSQQGSRVFKPDLSDPFFGIHRSKLDDLRGPIRSDSMGDLVEEETGDWLDLAAATALPASRSKSARGPPNPYLQERKNGGTGWDDARKPKTFSRLLKNWWTGSSRPPREDEA</sequence>
<feature type="compositionally biased region" description="Basic and acidic residues" evidence="1">
    <location>
        <begin position="114"/>
        <end position="133"/>
    </location>
</feature>
<feature type="compositionally biased region" description="Low complexity" evidence="1">
    <location>
        <begin position="19"/>
        <end position="35"/>
    </location>
</feature>
<feature type="region of interest" description="Disordered" evidence="1">
    <location>
        <begin position="593"/>
        <end position="625"/>
    </location>
</feature>
<reference evidence="2" key="1">
    <citation type="journal article" date="2020" name="Stud. Mycol.">
        <title>101 Dothideomycetes genomes: a test case for predicting lifestyles and emergence of pathogens.</title>
        <authorList>
            <person name="Haridas S."/>
            <person name="Albert R."/>
            <person name="Binder M."/>
            <person name="Bloem J."/>
            <person name="Labutti K."/>
            <person name="Salamov A."/>
            <person name="Andreopoulos B."/>
            <person name="Baker S."/>
            <person name="Barry K."/>
            <person name="Bills G."/>
            <person name="Bluhm B."/>
            <person name="Cannon C."/>
            <person name="Castanera R."/>
            <person name="Culley D."/>
            <person name="Daum C."/>
            <person name="Ezra D."/>
            <person name="Gonzalez J."/>
            <person name="Henrissat B."/>
            <person name="Kuo A."/>
            <person name="Liang C."/>
            <person name="Lipzen A."/>
            <person name="Lutzoni F."/>
            <person name="Magnuson J."/>
            <person name="Mondo S."/>
            <person name="Nolan M."/>
            <person name="Ohm R."/>
            <person name="Pangilinan J."/>
            <person name="Park H.-J."/>
            <person name="Ramirez L."/>
            <person name="Alfaro M."/>
            <person name="Sun H."/>
            <person name="Tritt A."/>
            <person name="Yoshinaga Y."/>
            <person name="Zwiers L.-H."/>
            <person name="Turgeon B."/>
            <person name="Goodwin S."/>
            <person name="Spatafora J."/>
            <person name="Crous P."/>
            <person name="Grigoriev I."/>
        </authorList>
    </citation>
    <scope>NUCLEOTIDE SEQUENCE</scope>
    <source>
        <strain evidence="2">CBS 123094</strain>
    </source>
</reference>